<dbReference type="Proteomes" id="UP001501153">
    <property type="component" value="Unassembled WGS sequence"/>
</dbReference>
<sequence length="86" mass="9321">MPQFFILRCEEAIALNTPFTATVNGEQQGISLQQCQKVISYRGKLSTAARPQFDGLPIANQLALGATVDLFATVEVPDINNPEGNK</sequence>
<proteinExistence type="predicted"/>
<reference evidence="2" key="1">
    <citation type="journal article" date="2019" name="Int. J. Syst. Evol. Microbiol.">
        <title>The Global Catalogue of Microorganisms (GCM) 10K type strain sequencing project: providing services to taxonomists for standard genome sequencing and annotation.</title>
        <authorList>
            <consortium name="The Broad Institute Genomics Platform"/>
            <consortium name="The Broad Institute Genome Sequencing Center for Infectious Disease"/>
            <person name="Wu L."/>
            <person name="Ma J."/>
        </authorList>
    </citation>
    <scope>NUCLEOTIDE SEQUENCE [LARGE SCALE GENOMIC DNA]</scope>
    <source>
        <strain evidence="2">JCM 17923</strain>
    </source>
</reference>
<gene>
    <name evidence="1" type="ORF">GCM10023185_13220</name>
</gene>
<organism evidence="1 2">
    <name type="scientific">Hymenobacter saemangeumensis</name>
    <dbReference type="NCBI Taxonomy" id="1084522"/>
    <lineage>
        <taxon>Bacteria</taxon>
        <taxon>Pseudomonadati</taxon>
        <taxon>Bacteroidota</taxon>
        <taxon>Cytophagia</taxon>
        <taxon>Cytophagales</taxon>
        <taxon>Hymenobacteraceae</taxon>
        <taxon>Hymenobacter</taxon>
    </lineage>
</organism>
<accession>A0ABP8I7J6</accession>
<evidence type="ECO:0000313" key="2">
    <source>
        <dbReference type="Proteomes" id="UP001501153"/>
    </source>
</evidence>
<name>A0ABP8I7J6_9BACT</name>
<protein>
    <submittedName>
        <fullName evidence="1">Uncharacterized protein</fullName>
    </submittedName>
</protein>
<evidence type="ECO:0000313" key="1">
    <source>
        <dbReference type="EMBL" id="GAA4353018.1"/>
    </source>
</evidence>
<dbReference type="EMBL" id="BAABGZ010000013">
    <property type="protein sequence ID" value="GAA4353018.1"/>
    <property type="molecule type" value="Genomic_DNA"/>
</dbReference>
<dbReference type="RefSeq" id="WP_345235008.1">
    <property type="nucleotide sequence ID" value="NZ_BAABGZ010000013.1"/>
</dbReference>
<keyword evidence="2" id="KW-1185">Reference proteome</keyword>
<comment type="caution">
    <text evidence="1">The sequence shown here is derived from an EMBL/GenBank/DDBJ whole genome shotgun (WGS) entry which is preliminary data.</text>
</comment>